<keyword evidence="1" id="KW-0677">Repeat</keyword>
<feature type="region of interest" description="Disordered" evidence="3">
    <location>
        <begin position="513"/>
        <end position="536"/>
    </location>
</feature>
<evidence type="ECO:0000259" key="4">
    <source>
        <dbReference type="Pfam" id="PF23559"/>
    </source>
</evidence>
<evidence type="ECO:0000256" key="2">
    <source>
        <dbReference type="ARBA" id="ARBA00022821"/>
    </source>
</evidence>
<dbReference type="OrthoDB" id="675905at2759"/>
<accession>A0A3L6SXZ0</accession>
<dbReference type="GO" id="GO:0042742">
    <property type="term" value="P:defense response to bacterium"/>
    <property type="evidence" value="ECO:0007669"/>
    <property type="project" value="UniProtKB-ARBA"/>
</dbReference>
<evidence type="ECO:0000313" key="6">
    <source>
        <dbReference type="EMBL" id="RLN29340.1"/>
    </source>
</evidence>
<feature type="domain" description="Disease resistance protein winged helix" evidence="4">
    <location>
        <begin position="6"/>
        <end position="77"/>
    </location>
</feature>
<dbReference type="Pfam" id="PF23598">
    <property type="entry name" value="LRR_14"/>
    <property type="match status" value="1"/>
</dbReference>
<dbReference type="InterPro" id="IPR032675">
    <property type="entry name" value="LRR_dom_sf"/>
</dbReference>
<evidence type="ECO:0000259" key="5">
    <source>
        <dbReference type="Pfam" id="PF23598"/>
    </source>
</evidence>
<keyword evidence="2" id="KW-0611">Plant defense</keyword>
<keyword evidence="7" id="KW-1185">Reference proteome</keyword>
<dbReference type="Gene3D" id="3.80.10.10">
    <property type="entry name" value="Ribonuclease Inhibitor"/>
    <property type="match status" value="1"/>
</dbReference>
<gene>
    <name evidence="6" type="ORF">C2845_PM05G00750</name>
</gene>
<organism evidence="6 7">
    <name type="scientific">Panicum miliaceum</name>
    <name type="common">Proso millet</name>
    <name type="synonym">Broomcorn millet</name>
    <dbReference type="NCBI Taxonomy" id="4540"/>
    <lineage>
        <taxon>Eukaryota</taxon>
        <taxon>Viridiplantae</taxon>
        <taxon>Streptophyta</taxon>
        <taxon>Embryophyta</taxon>
        <taxon>Tracheophyta</taxon>
        <taxon>Spermatophyta</taxon>
        <taxon>Magnoliopsida</taxon>
        <taxon>Liliopsida</taxon>
        <taxon>Poales</taxon>
        <taxon>Poaceae</taxon>
        <taxon>PACMAD clade</taxon>
        <taxon>Panicoideae</taxon>
        <taxon>Panicodae</taxon>
        <taxon>Paniceae</taxon>
        <taxon>Panicinae</taxon>
        <taxon>Panicum</taxon>
        <taxon>Panicum sect. Panicum</taxon>
    </lineage>
</organism>
<protein>
    <submittedName>
        <fullName evidence="6">Disease resistance RPP13-like protein 3 isoform X1</fullName>
    </submittedName>
</protein>
<feature type="compositionally biased region" description="Acidic residues" evidence="3">
    <location>
        <begin position="513"/>
        <end position="526"/>
    </location>
</feature>
<dbReference type="GO" id="GO:0002758">
    <property type="term" value="P:innate immune response-activating signaling pathway"/>
    <property type="evidence" value="ECO:0007669"/>
    <property type="project" value="UniProtKB-ARBA"/>
</dbReference>
<sequence length="536" mass="60409">MLYLGIYPEDYTIDKNDLTRQWVAEGFICKDRGIDPEDIAKSYFIELINRSMIQPVDTDYNGDIKSCRVHDMMLDLILHKSREENFITVMDDMQDMTGHQDKIHRISLNLDDATNDTAARSVQLSQVRTLARFGTSSQLLSFKLFKHLRVLGIEISGRPKSYPSLLDLTGICYLFQLRFLKIVTKGYQAVLPSKIGGLQQLETFDLACTQLNSYKGTQFPKLPSDIFNLDRLLHLAVPSGVILPDGIGNMKSLRTLGQFDLGNSLDSIKGLRELTNLTNLEINYDYSKSGDETAARCREVMHTLENLCNLKQLHINSYNDLVRSCLDVWRSVPAYFFHLQSFHAKYQSWFSRVPKWIGQLHSLYDLKLSVREVLEDDVGTLSQLPSLIHLVLHIRGAPENKIIIPGGSGLFPVLKHFKVLCRRISYLTFEAGAMPKLESLELDFNAKGWDRYGAAPAGIEHLTGLKEISAGIGGGLGAKESNRRAAESAMRDTADMHPRRPVANINVHGEWMMFDEPEEEEEEEGNGESSSSSSST</sequence>
<dbReference type="InterPro" id="IPR055414">
    <property type="entry name" value="LRR_R13L4/SHOC2-like"/>
</dbReference>
<dbReference type="InterPro" id="IPR058922">
    <property type="entry name" value="WHD_DRP"/>
</dbReference>
<feature type="compositionally biased region" description="Low complexity" evidence="3">
    <location>
        <begin position="527"/>
        <end position="536"/>
    </location>
</feature>
<dbReference type="InterPro" id="IPR044974">
    <property type="entry name" value="Disease_R_plants"/>
</dbReference>
<dbReference type="PANTHER" id="PTHR23155:SF906">
    <property type="entry name" value="OS08G0205100 PROTEIN"/>
    <property type="match status" value="1"/>
</dbReference>
<dbReference type="SUPFAM" id="SSF52058">
    <property type="entry name" value="L domain-like"/>
    <property type="match status" value="1"/>
</dbReference>
<dbReference type="GO" id="GO:0009626">
    <property type="term" value="P:plant-type hypersensitive response"/>
    <property type="evidence" value="ECO:0007669"/>
    <property type="project" value="UniProtKB-ARBA"/>
</dbReference>
<proteinExistence type="predicted"/>
<evidence type="ECO:0000256" key="3">
    <source>
        <dbReference type="SAM" id="MobiDB-lite"/>
    </source>
</evidence>
<dbReference type="Gene3D" id="1.10.10.10">
    <property type="entry name" value="Winged helix-like DNA-binding domain superfamily/Winged helix DNA-binding domain"/>
    <property type="match status" value="1"/>
</dbReference>
<dbReference type="EMBL" id="PQIB02000003">
    <property type="protein sequence ID" value="RLN29340.1"/>
    <property type="molecule type" value="Genomic_DNA"/>
</dbReference>
<evidence type="ECO:0000256" key="1">
    <source>
        <dbReference type="ARBA" id="ARBA00022737"/>
    </source>
</evidence>
<comment type="caution">
    <text evidence="6">The sequence shown here is derived from an EMBL/GenBank/DDBJ whole genome shotgun (WGS) entry which is preliminary data.</text>
</comment>
<dbReference type="InterPro" id="IPR036388">
    <property type="entry name" value="WH-like_DNA-bd_sf"/>
</dbReference>
<evidence type="ECO:0000313" key="7">
    <source>
        <dbReference type="Proteomes" id="UP000275267"/>
    </source>
</evidence>
<name>A0A3L6SXZ0_PANMI</name>
<feature type="domain" description="Disease resistance R13L4/SHOC-2-like LRR" evidence="5">
    <location>
        <begin position="126"/>
        <end position="502"/>
    </location>
</feature>
<dbReference type="STRING" id="4540.A0A3L6SXZ0"/>
<reference evidence="7" key="1">
    <citation type="journal article" date="2019" name="Nat. Commun.">
        <title>The genome of broomcorn millet.</title>
        <authorList>
            <person name="Zou C."/>
            <person name="Miki D."/>
            <person name="Li D."/>
            <person name="Tang Q."/>
            <person name="Xiao L."/>
            <person name="Rajput S."/>
            <person name="Deng P."/>
            <person name="Jia W."/>
            <person name="Huang R."/>
            <person name="Zhang M."/>
            <person name="Sun Y."/>
            <person name="Hu J."/>
            <person name="Fu X."/>
            <person name="Schnable P.S."/>
            <person name="Li F."/>
            <person name="Zhang H."/>
            <person name="Feng B."/>
            <person name="Zhu X."/>
            <person name="Liu R."/>
            <person name="Schnable J.C."/>
            <person name="Zhu J.-K."/>
            <person name="Zhang H."/>
        </authorList>
    </citation>
    <scope>NUCLEOTIDE SEQUENCE [LARGE SCALE GENOMIC DNA]</scope>
</reference>
<dbReference type="FunFam" id="1.10.10.10:FF:000322">
    <property type="entry name" value="Probable disease resistance protein At1g63360"/>
    <property type="match status" value="1"/>
</dbReference>
<dbReference type="Proteomes" id="UP000275267">
    <property type="component" value="Unassembled WGS sequence"/>
</dbReference>
<dbReference type="AlphaFoldDB" id="A0A3L6SXZ0"/>
<dbReference type="PANTHER" id="PTHR23155">
    <property type="entry name" value="DISEASE RESISTANCE PROTEIN RP"/>
    <property type="match status" value="1"/>
</dbReference>
<dbReference type="Pfam" id="PF23559">
    <property type="entry name" value="WHD_DRP"/>
    <property type="match status" value="1"/>
</dbReference>